<comment type="subcellular location">
    <subcellularLocation>
        <location evidence="1">Membrane</location>
        <topology evidence="1">Multi-pass membrane protein</topology>
    </subcellularLocation>
</comment>
<proteinExistence type="inferred from homology"/>
<keyword evidence="6 7" id="KW-0012">Acyltransferase</keyword>
<evidence type="ECO:0000256" key="4">
    <source>
        <dbReference type="ARBA" id="ARBA00022989"/>
    </source>
</evidence>
<reference evidence="9" key="1">
    <citation type="submission" date="2023-07" db="EMBL/GenBank/DDBJ databases">
        <authorList>
            <consortium name="AG Swart"/>
            <person name="Singh M."/>
            <person name="Singh A."/>
            <person name="Seah K."/>
            <person name="Emmerich C."/>
        </authorList>
    </citation>
    <scope>NUCLEOTIDE SEQUENCE</scope>
    <source>
        <strain evidence="9">DP1</strain>
    </source>
</reference>
<dbReference type="Proteomes" id="UP001295684">
    <property type="component" value="Unassembled WGS sequence"/>
</dbReference>
<sequence>MNLASQLEQQPKMESISWQAYYQKKCFYILGSYAIVILMTTSFAQDTFLFSDKSMDVKAEFHQFNWIVFFLMLHNLYQFIQLLKTDPGIVYLKKESFVSRLLKVDINEGTKLAACINHKYKQLIELRKEQERCRDEDRPLLNFADQSDALAYKYGVLSQIQNDSANAFSYCDQCEIYKLPRMEHCRETNCCILRYSKTDMVPIGLCNYSLYIQWMLFTCLYSLIMNILLLPLILSLGKLKISGQLLLCLFFFYNLYTLFNKFPVISYECALIRSNQTQMDMIKGSFLNERACYLFQDQKYAKKPNIYANRESLMTNINMMLGNNCSSFSWVKHLFAPVPSYYRNFLNPLKETSYLKLSPEGVKELIDLKKKVEEKLNEKFIQKGFKVKQFVYLSHSSHKFVWVWHHSIHICSCEIKSRVLFLESLQKNVLFHCCFGHRV</sequence>
<dbReference type="InterPro" id="IPR001594">
    <property type="entry name" value="Palmitoyltrfase_DHHC"/>
</dbReference>
<dbReference type="GO" id="GO:0016020">
    <property type="term" value="C:membrane"/>
    <property type="evidence" value="ECO:0007669"/>
    <property type="project" value="UniProtKB-SubCell"/>
</dbReference>
<keyword evidence="5 7" id="KW-0472">Membrane</keyword>
<feature type="transmembrane region" description="Helical" evidence="7">
    <location>
        <begin position="241"/>
        <end position="259"/>
    </location>
</feature>
<gene>
    <name evidence="9" type="ORF">ECRASSUSDP1_LOCUS4298</name>
</gene>
<organism evidence="9 10">
    <name type="scientific">Euplotes crassus</name>
    <dbReference type="NCBI Taxonomy" id="5936"/>
    <lineage>
        <taxon>Eukaryota</taxon>
        <taxon>Sar</taxon>
        <taxon>Alveolata</taxon>
        <taxon>Ciliophora</taxon>
        <taxon>Intramacronucleata</taxon>
        <taxon>Spirotrichea</taxon>
        <taxon>Hypotrichia</taxon>
        <taxon>Euplotida</taxon>
        <taxon>Euplotidae</taxon>
        <taxon>Moneuplotes</taxon>
    </lineage>
</organism>
<feature type="transmembrane region" description="Helical" evidence="7">
    <location>
        <begin position="64"/>
        <end position="83"/>
    </location>
</feature>
<keyword evidence="4 7" id="KW-1133">Transmembrane helix</keyword>
<accession>A0AAD1X4Q0</accession>
<dbReference type="PANTHER" id="PTHR22883">
    <property type="entry name" value="ZINC FINGER DHHC DOMAIN CONTAINING PROTEIN"/>
    <property type="match status" value="1"/>
</dbReference>
<dbReference type="GO" id="GO:0005794">
    <property type="term" value="C:Golgi apparatus"/>
    <property type="evidence" value="ECO:0007669"/>
    <property type="project" value="TreeGrafter"/>
</dbReference>
<name>A0AAD1X4Q0_EUPCR</name>
<keyword evidence="2 7" id="KW-0808">Transferase</keyword>
<evidence type="ECO:0000256" key="5">
    <source>
        <dbReference type="ARBA" id="ARBA00023136"/>
    </source>
</evidence>
<evidence type="ECO:0000256" key="1">
    <source>
        <dbReference type="ARBA" id="ARBA00004141"/>
    </source>
</evidence>
<dbReference type="GO" id="GO:0019706">
    <property type="term" value="F:protein-cysteine S-palmitoyltransferase activity"/>
    <property type="evidence" value="ECO:0007669"/>
    <property type="project" value="UniProtKB-EC"/>
</dbReference>
<keyword evidence="3 7" id="KW-0812">Transmembrane</keyword>
<comment type="domain">
    <text evidence="7">The DHHC domain is required for palmitoyltransferase activity.</text>
</comment>
<feature type="domain" description="Palmitoyltransferase DHHC" evidence="8">
    <location>
        <begin position="168"/>
        <end position="283"/>
    </location>
</feature>
<dbReference type="PROSITE" id="PS50216">
    <property type="entry name" value="DHHC"/>
    <property type="match status" value="1"/>
</dbReference>
<evidence type="ECO:0000259" key="8">
    <source>
        <dbReference type="Pfam" id="PF01529"/>
    </source>
</evidence>
<comment type="catalytic activity">
    <reaction evidence="7">
        <text>L-cysteinyl-[protein] + hexadecanoyl-CoA = S-hexadecanoyl-L-cysteinyl-[protein] + CoA</text>
        <dbReference type="Rhea" id="RHEA:36683"/>
        <dbReference type="Rhea" id="RHEA-COMP:10131"/>
        <dbReference type="Rhea" id="RHEA-COMP:11032"/>
        <dbReference type="ChEBI" id="CHEBI:29950"/>
        <dbReference type="ChEBI" id="CHEBI:57287"/>
        <dbReference type="ChEBI" id="CHEBI:57379"/>
        <dbReference type="ChEBI" id="CHEBI:74151"/>
        <dbReference type="EC" id="2.3.1.225"/>
    </reaction>
</comment>
<evidence type="ECO:0000313" key="10">
    <source>
        <dbReference type="Proteomes" id="UP001295684"/>
    </source>
</evidence>
<comment type="caution">
    <text evidence="9">The sequence shown here is derived from an EMBL/GenBank/DDBJ whole genome shotgun (WGS) entry which is preliminary data.</text>
</comment>
<keyword evidence="10" id="KW-1185">Reference proteome</keyword>
<feature type="transmembrane region" description="Helical" evidence="7">
    <location>
        <begin position="26"/>
        <end position="44"/>
    </location>
</feature>
<evidence type="ECO:0000256" key="3">
    <source>
        <dbReference type="ARBA" id="ARBA00022692"/>
    </source>
</evidence>
<evidence type="ECO:0000313" key="9">
    <source>
        <dbReference type="EMBL" id="CAI2362968.1"/>
    </source>
</evidence>
<dbReference type="GO" id="GO:0005783">
    <property type="term" value="C:endoplasmic reticulum"/>
    <property type="evidence" value="ECO:0007669"/>
    <property type="project" value="TreeGrafter"/>
</dbReference>
<dbReference type="EC" id="2.3.1.225" evidence="7"/>
<evidence type="ECO:0000256" key="2">
    <source>
        <dbReference type="ARBA" id="ARBA00022679"/>
    </source>
</evidence>
<evidence type="ECO:0000256" key="6">
    <source>
        <dbReference type="ARBA" id="ARBA00023315"/>
    </source>
</evidence>
<dbReference type="InterPro" id="IPR039859">
    <property type="entry name" value="PFA4/ZDH16/20/ERF2-like"/>
</dbReference>
<evidence type="ECO:0000256" key="7">
    <source>
        <dbReference type="RuleBase" id="RU079119"/>
    </source>
</evidence>
<dbReference type="Pfam" id="PF01529">
    <property type="entry name" value="DHHC"/>
    <property type="match status" value="1"/>
</dbReference>
<protein>
    <recommendedName>
        <fullName evidence="7">Palmitoyltransferase</fullName>
        <ecNumber evidence="7">2.3.1.225</ecNumber>
    </recommendedName>
</protein>
<dbReference type="AlphaFoldDB" id="A0AAD1X4Q0"/>
<comment type="similarity">
    <text evidence="7">Belongs to the DHHC palmitoyltransferase family.</text>
</comment>
<dbReference type="GO" id="GO:0006612">
    <property type="term" value="P:protein targeting to membrane"/>
    <property type="evidence" value="ECO:0007669"/>
    <property type="project" value="TreeGrafter"/>
</dbReference>
<feature type="transmembrane region" description="Helical" evidence="7">
    <location>
        <begin position="214"/>
        <end position="235"/>
    </location>
</feature>
<dbReference type="EMBL" id="CAMPGE010004125">
    <property type="protein sequence ID" value="CAI2362968.1"/>
    <property type="molecule type" value="Genomic_DNA"/>
</dbReference>